<evidence type="ECO:0000313" key="6">
    <source>
        <dbReference type="Proteomes" id="UP001234798"/>
    </source>
</evidence>
<feature type="signal peptide" evidence="4">
    <location>
        <begin position="1"/>
        <end position="27"/>
    </location>
</feature>
<dbReference type="SUPFAM" id="SSF48403">
    <property type="entry name" value="Ankyrin repeat"/>
    <property type="match status" value="2"/>
</dbReference>
<evidence type="ECO:0000256" key="4">
    <source>
        <dbReference type="SAM" id="SignalP"/>
    </source>
</evidence>
<feature type="chain" id="PRO_5047431209" evidence="4">
    <location>
        <begin position="28"/>
        <end position="1055"/>
    </location>
</feature>
<dbReference type="RefSeq" id="WP_306944968.1">
    <property type="nucleotide sequence ID" value="NZ_CP132976.1"/>
</dbReference>
<feature type="repeat" description="ANK" evidence="3">
    <location>
        <begin position="151"/>
        <end position="183"/>
    </location>
</feature>
<keyword evidence="1" id="KW-0677">Repeat</keyword>
<evidence type="ECO:0000313" key="5">
    <source>
        <dbReference type="EMBL" id="WMD21303.1"/>
    </source>
</evidence>
<evidence type="ECO:0000256" key="2">
    <source>
        <dbReference type="ARBA" id="ARBA00023043"/>
    </source>
</evidence>
<dbReference type="Gene3D" id="1.25.40.20">
    <property type="entry name" value="Ankyrin repeat-containing domain"/>
    <property type="match status" value="4"/>
</dbReference>
<keyword evidence="4" id="KW-0732">Signal</keyword>
<dbReference type="PROSITE" id="PS50088">
    <property type="entry name" value="ANK_REPEAT"/>
    <property type="match status" value="4"/>
</dbReference>
<dbReference type="InterPro" id="IPR036770">
    <property type="entry name" value="Ankyrin_rpt-contain_sf"/>
</dbReference>
<evidence type="ECO:0000256" key="1">
    <source>
        <dbReference type="ARBA" id="ARBA00022737"/>
    </source>
</evidence>
<dbReference type="PANTHER" id="PTHR24198">
    <property type="entry name" value="ANKYRIN REPEAT AND PROTEIN KINASE DOMAIN-CONTAINING PROTEIN"/>
    <property type="match status" value="1"/>
</dbReference>
<dbReference type="PROSITE" id="PS50297">
    <property type="entry name" value="ANK_REP_REGION"/>
    <property type="match status" value="4"/>
</dbReference>
<dbReference type="SMART" id="SM00248">
    <property type="entry name" value="ANK"/>
    <property type="match status" value="9"/>
</dbReference>
<dbReference type="PANTHER" id="PTHR24198:SF165">
    <property type="entry name" value="ANKYRIN REPEAT-CONTAINING PROTEIN-RELATED"/>
    <property type="match status" value="1"/>
</dbReference>
<dbReference type="Pfam" id="PF00023">
    <property type="entry name" value="Ank"/>
    <property type="match status" value="1"/>
</dbReference>
<accession>A0ABY9M3V5</accession>
<name>A0ABY9M3V5_9BURK</name>
<proteinExistence type="predicted"/>
<dbReference type="InterPro" id="IPR002110">
    <property type="entry name" value="Ankyrin_rpt"/>
</dbReference>
<feature type="repeat" description="ANK" evidence="3">
    <location>
        <begin position="559"/>
        <end position="591"/>
    </location>
</feature>
<dbReference type="EMBL" id="CP132976">
    <property type="protein sequence ID" value="WMD21303.1"/>
    <property type="molecule type" value="Genomic_DNA"/>
</dbReference>
<dbReference type="Pfam" id="PF12796">
    <property type="entry name" value="Ank_2"/>
    <property type="match status" value="2"/>
</dbReference>
<keyword evidence="6" id="KW-1185">Reference proteome</keyword>
<organism evidence="5 6">
    <name type="scientific">Achromobacter seleniivolatilans</name>
    <dbReference type="NCBI Taxonomy" id="3047478"/>
    <lineage>
        <taxon>Bacteria</taxon>
        <taxon>Pseudomonadati</taxon>
        <taxon>Pseudomonadota</taxon>
        <taxon>Betaproteobacteria</taxon>
        <taxon>Burkholderiales</taxon>
        <taxon>Alcaligenaceae</taxon>
        <taxon>Achromobacter</taxon>
    </lineage>
</organism>
<protein>
    <submittedName>
        <fullName evidence="5">Permease</fullName>
    </submittedName>
</protein>
<feature type="repeat" description="ANK" evidence="3">
    <location>
        <begin position="407"/>
        <end position="439"/>
    </location>
</feature>
<gene>
    <name evidence="5" type="ORF">RAS12_02745</name>
</gene>
<sequence length="1055" mass="112407">MLHNRSLGRVRGILAAMVLGAALAANAQPAVEQTQQTNCDCESIYREYKVADTPQTEALFDAVNRSDEAAFSAALAQVDQPGSYAQNGVPLLHAVLMPPRTLRSKDVYWSMAPQEAARIREAHQANLPARTRMLAALLAKKPALDDVTYDSRRPPLHLALLYGTPEIMDMLLAAGAKPDQRGDENRKPLEFLLNRDFEFAVRMTYRPRLVDHKSLSRMVVALFKAGATRPYSDFDKSVGKSANPPFVDDQGHARPAADFLAWAPLVELTEGAEPLQALAATGSKPAYGEELTPLALAGYLGNAGAVPVLMSLGPRKYGEKGERDAWLDAAQAAVTGGHPEIASQLLRADMPFAQSGPQSNSSALIFAKMESSARPIMNLAAQRGDAATIQRLLALGASPEGDSRERHGNTPLADAVLAGKREAVKALLAAGANPAAVRDGYDLHSALDVAVIEGNAPVLRDLLAAMKPQARQALWRDQERSPVQRLLHQRGKQGAEMLRLFADAGFDVKSLGADAIRQALENHDESMAAALIEAGVAVNLAPPPAAKADGAANPRYDRHGEPPLLWAVALRQTAIVELLLAKGADPAAMTPEGESAMYWVLAKRDGAMLDRLLQAGARLDDARLPKAPAPYALLNAAVASGDMELVRRVSQANGQALADACLPEDAEFILLDKAGYFEQLAAAGFTGRQDLCAREAGALPQRIVSLLLRGRQLVVARRDTVVQVLRQLKASGTNLDALLSNGDTPLNTAIEHGRKDVADALLSAGASPDTADAAGRSPAWVALETGQPGMLALLSQYHARFDTAEAPAGQSFQTTVACQSAPEFGQVLQTAGVTLQAACPQVAQGKRSGSKAPSKSAAAVELPGHYFLRGVREVGSELLLSENGNFDYLMSYGGVDIMARGTWRSDGKQVFLDTPPIQPYSAIEDVRADTRPAENGQLTVRVYYQDRPVKVDVAMSSADADYAGIPRQSEGAEGVSAPIAPGALKALFIFVPLAAGARWHEVDISKIDPAARAIRIDVTAPEAAASSPLHKVLAVQKDGVLMEMSGGRELQYEKE</sequence>
<keyword evidence="2 3" id="KW-0040">ANK repeat</keyword>
<dbReference type="Proteomes" id="UP001234798">
    <property type="component" value="Chromosome"/>
</dbReference>
<evidence type="ECO:0000256" key="3">
    <source>
        <dbReference type="PROSITE-ProRule" id="PRU00023"/>
    </source>
</evidence>
<feature type="repeat" description="ANK" evidence="3">
    <location>
        <begin position="741"/>
        <end position="773"/>
    </location>
</feature>
<reference evidence="5 6" key="1">
    <citation type="submission" date="2023-08" db="EMBL/GenBank/DDBJ databases">
        <title>Achromobacter seleniivolatilans sp. nov., isolated from seleniferous soil.</title>
        <authorList>
            <person name="Zhang S."/>
            <person name="Li K."/>
            <person name="Peng J."/>
            <person name="Zhao Q."/>
            <person name="Wang H."/>
            <person name="Guo Y."/>
        </authorList>
    </citation>
    <scope>NUCLEOTIDE SEQUENCE [LARGE SCALE GENOMIC DNA]</scope>
    <source>
        <strain evidence="5 6">R39</strain>
    </source>
</reference>